<evidence type="ECO:0000313" key="2">
    <source>
        <dbReference type="EMBL" id="KAG8462941.1"/>
    </source>
</evidence>
<keyword evidence="1" id="KW-0472">Membrane</keyword>
<dbReference type="AlphaFoldDB" id="A0A8J5X7K4"/>
<dbReference type="Proteomes" id="UP000751190">
    <property type="component" value="Unassembled WGS sequence"/>
</dbReference>
<organism evidence="2 3">
    <name type="scientific">Diacronema lutheri</name>
    <name type="common">Unicellular marine alga</name>
    <name type="synonym">Monochrysis lutheri</name>
    <dbReference type="NCBI Taxonomy" id="2081491"/>
    <lineage>
        <taxon>Eukaryota</taxon>
        <taxon>Haptista</taxon>
        <taxon>Haptophyta</taxon>
        <taxon>Pavlovophyceae</taxon>
        <taxon>Pavlovales</taxon>
        <taxon>Pavlovaceae</taxon>
        <taxon>Diacronema</taxon>
    </lineage>
</organism>
<proteinExistence type="predicted"/>
<feature type="transmembrane region" description="Helical" evidence="1">
    <location>
        <begin position="52"/>
        <end position="76"/>
    </location>
</feature>
<keyword evidence="1" id="KW-0812">Transmembrane</keyword>
<evidence type="ECO:0000256" key="1">
    <source>
        <dbReference type="SAM" id="Phobius"/>
    </source>
</evidence>
<gene>
    <name evidence="2" type="ORF">KFE25_001714</name>
</gene>
<evidence type="ECO:0000313" key="3">
    <source>
        <dbReference type="Proteomes" id="UP000751190"/>
    </source>
</evidence>
<reference evidence="2" key="1">
    <citation type="submission" date="2021-05" db="EMBL/GenBank/DDBJ databases">
        <title>The genome of the haptophyte Pavlova lutheri (Diacronema luteri, Pavlovales) - a model for lipid biosynthesis in eukaryotic algae.</title>
        <authorList>
            <person name="Hulatt C.J."/>
            <person name="Posewitz M.C."/>
        </authorList>
    </citation>
    <scope>NUCLEOTIDE SEQUENCE</scope>
    <source>
        <strain evidence="2">NIVA-4/92</strain>
    </source>
</reference>
<keyword evidence="1" id="KW-1133">Transmembrane helix</keyword>
<accession>A0A8J5X7K4</accession>
<protein>
    <submittedName>
        <fullName evidence="2">Uncharacterized protein</fullName>
    </submittedName>
</protein>
<feature type="transmembrane region" description="Helical" evidence="1">
    <location>
        <begin position="12"/>
        <end position="31"/>
    </location>
</feature>
<name>A0A8J5X7K4_DIALT</name>
<keyword evidence="3" id="KW-1185">Reference proteome</keyword>
<feature type="transmembrane region" description="Helical" evidence="1">
    <location>
        <begin position="110"/>
        <end position="128"/>
    </location>
</feature>
<dbReference type="EMBL" id="JAGTXO010000018">
    <property type="protein sequence ID" value="KAG8462941.1"/>
    <property type="molecule type" value="Genomic_DNA"/>
</dbReference>
<sequence length="143" mass="15099">MAAERTAQPLSGALAWIAAFMLAVSMVNALFRPDPTAVVCVLGIYAGGRHDSSAGAVAAFALATLLTIVTDTVWWMTDSTILVHSLSTASEFNHLPRTIQMPVCLTALNLIYKLVAIPLSLAVSVWRYRGGGAALSVPAMNAR</sequence>
<comment type="caution">
    <text evidence="2">The sequence shown here is derived from an EMBL/GenBank/DDBJ whole genome shotgun (WGS) entry which is preliminary data.</text>
</comment>